<accession>A0A0F5HR85</accession>
<proteinExistence type="predicted"/>
<keyword evidence="3" id="KW-1185">Reference proteome</keyword>
<keyword evidence="1" id="KW-1133">Transmembrane helix</keyword>
<feature type="transmembrane region" description="Helical" evidence="1">
    <location>
        <begin position="12"/>
        <end position="30"/>
    </location>
</feature>
<sequence length="42" mass="4863">MKRYLKERYKNYVFVSLGVLIGLFISEALFDQPDYTTAMAAV</sequence>
<keyword evidence="1" id="KW-0472">Membrane</keyword>
<dbReference type="EMBL" id="JWIR02000073">
    <property type="protein sequence ID" value="KKB35357.1"/>
    <property type="molecule type" value="Genomic_DNA"/>
</dbReference>
<dbReference type="Proteomes" id="UP000031563">
    <property type="component" value="Unassembled WGS sequence"/>
</dbReference>
<name>A0A0F5HR85_BACTR</name>
<comment type="caution">
    <text evidence="2">The sequence shown here is derived from an EMBL/GenBank/DDBJ whole genome shotgun (WGS) entry which is preliminary data.</text>
</comment>
<evidence type="ECO:0000313" key="3">
    <source>
        <dbReference type="Proteomes" id="UP000031563"/>
    </source>
</evidence>
<dbReference type="AlphaFoldDB" id="A0A0F5HR85"/>
<dbReference type="RefSeq" id="WP_261337366.1">
    <property type="nucleotide sequence ID" value="NZ_JWIR02000073.1"/>
</dbReference>
<protein>
    <submittedName>
        <fullName evidence="2">Uncharacterized protein</fullName>
    </submittedName>
</protein>
<organism evidence="2 3">
    <name type="scientific">Bacillus thermotolerans</name>
    <name type="common">Quasibacillus thermotolerans</name>
    <dbReference type="NCBI Taxonomy" id="1221996"/>
    <lineage>
        <taxon>Bacteria</taxon>
        <taxon>Bacillati</taxon>
        <taxon>Bacillota</taxon>
        <taxon>Bacilli</taxon>
        <taxon>Bacillales</taxon>
        <taxon>Bacillaceae</taxon>
        <taxon>Bacillus</taxon>
    </lineage>
</organism>
<evidence type="ECO:0000313" key="2">
    <source>
        <dbReference type="EMBL" id="KKB35357.1"/>
    </source>
</evidence>
<gene>
    <name evidence="2" type="ORF">QY95_03491</name>
</gene>
<evidence type="ECO:0000256" key="1">
    <source>
        <dbReference type="SAM" id="Phobius"/>
    </source>
</evidence>
<reference evidence="2" key="1">
    <citation type="submission" date="2015-02" db="EMBL/GenBank/DDBJ databases">
        <title>Genome Assembly of Bacillaceae bacterium MTCC 8252.</title>
        <authorList>
            <person name="Verma A."/>
            <person name="Khatri I."/>
            <person name="Mual P."/>
            <person name="Subramanian S."/>
            <person name="Krishnamurthi S."/>
        </authorList>
    </citation>
    <scope>NUCLEOTIDE SEQUENCE [LARGE SCALE GENOMIC DNA]</scope>
    <source>
        <strain evidence="2">MTCC 8252</strain>
    </source>
</reference>
<dbReference type="STRING" id="1221996.QY95_03491"/>
<keyword evidence="1" id="KW-0812">Transmembrane</keyword>